<organism evidence="1">
    <name type="scientific">Myoviridae sp. ctQf419</name>
    <dbReference type="NCBI Taxonomy" id="2825102"/>
    <lineage>
        <taxon>Viruses</taxon>
        <taxon>Duplodnaviria</taxon>
        <taxon>Heunggongvirae</taxon>
        <taxon>Uroviricota</taxon>
        <taxon>Caudoviricetes</taxon>
    </lineage>
</organism>
<accession>A0A8S5UKN5</accession>
<dbReference type="EMBL" id="BK016102">
    <property type="protein sequence ID" value="DAF95065.1"/>
    <property type="molecule type" value="Genomic_DNA"/>
</dbReference>
<protein>
    <submittedName>
        <fullName evidence="1">Uncharacterized protein</fullName>
    </submittedName>
</protein>
<reference evidence="1" key="1">
    <citation type="journal article" date="2021" name="Proc. Natl. Acad. Sci. U.S.A.">
        <title>A Catalog of Tens of Thousands of Viruses from Human Metagenomes Reveals Hidden Associations with Chronic Diseases.</title>
        <authorList>
            <person name="Tisza M.J."/>
            <person name="Buck C.B."/>
        </authorList>
    </citation>
    <scope>NUCLEOTIDE SEQUENCE</scope>
    <source>
        <strain evidence="1">CtQf419</strain>
    </source>
</reference>
<sequence length="46" mass="5028">MATKTYYEPKEEAVPWLVGIDMQKFICGYGANFIGSSYVSCVGIGC</sequence>
<name>A0A8S5UKN5_9CAUD</name>
<evidence type="ECO:0000313" key="1">
    <source>
        <dbReference type="EMBL" id="DAF95065.1"/>
    </source>
</evidence>
<proteinExistence type="predicted"/>